<keyword evidence="15" id="KW-0539">Nucleus</keyword>
<dbReference type="SMART" id="SM01022">
    <property type="entry name" value="ASCH"/>
    <property type="match status" value="1"/>
</dbReference>
<comment type="function">
    <text evidence="16">Transcription coactivator which associates with nuclear receptors, transcriptional coactivators including EP300, CREBBP and NCOA1, and basal transcription factors like TBP and TFIIA to facilitate nuclear receptors-mediated transcription. May thereby play an important role in establishing distinct coactivator complexes under different cellular conditions. Plays a role in thyroid hormone receptor and estrogen receptor transactivation. Also involved in androgen receptor transactivation. Plays a pivotal role in the transactivation of NF-kappa-B, SRF and AP1. Acts as a mediator of transrepression between nuclear receptor and either AP1 or NF-kappa-B. May play a role in the development of neuromuscular junction. May play a role in late myogenic differentiation. Also functions as part of the RQC trigger (RQT) complex that activates the ribosome quality control (RQC) pathway, a pathway that degrades nascent peptide chains during problematic translation.</text>
</comment>
<dbReference type="AlphaFoldDB" id="E9HTU1"/>
<evidence type="ECO:0000256" key="14">
    <source>
        <dbReference type="ARBA" id="ARBA00023212"/>
    </source>
</evidence>
<reference evidence="22 23" key="1">
    <citation type="journal article" date="2011" name="Science">
        <title>The ecoresponsive genome of Daphnia pulex.</title>
        <authorList>
            <person name="Colbourne J.K."/>
            <person name="Pfrender M.E."/>
            <person name="Gilbert D."/>
            <person name="Thomas W.K."/>
            <person name="Tucker A."/>
            <person name="Oakley T.H."/>
            <person name="Tokishita S."/>
            <person name="Aerts A."/>
            <person name="Arnold G.J."/>
            <person name="Basu M.K."/>
            <person name="Bauer D.J."/>
            <person name="Caceres C.E."/>
            <person name="Carmel L."/>
            <person name="Casola C."/>
            <person name="Choi J.H."/>
            <person name="Detter J.C."/>
            <person name="Dong Q."/>
            <person name="Dusheyko S."/>
            <person name="Eads B.D."/>
            <person name="Frohlich T."/>
            <person name="Geiler-Samerotte K.A."/>
            <person name="Gerlach D."/>
            <person name="Hatcher P."/>
            <person name="Jogdeo S."/>
            <person name="Krijgsveld J."/>
            <person name="Kriventseva E.V."/>
            <person name="Kultz D."/>
            <person name="Laforsch C."/>
            <person name="Lindquist E."/>
            <person name="Lopez J."/>
            <person name="Manak J.R."/>
            <person name="Muller J."/>
            <person name="Pangilinan J."/>
            <person name="Patwardhan R.P."/>
            <person name="Pitluck S."/>
            <person name="Pritham E.J."/>
            <person name="Rechtsteiner A."/>
            <person name="Rho M."/>
            <person name="Rogozin I.B."/>
            <person name="Sakarya O."/>
            <person name="Salamov A."/>
            <person name="Schaack S."/>
            <person name="Shapiro H."/>
            <person name="Shiga Y."/>
            <person name="Skalitzky C."/>
            <person name="Smith Z."/>
            <person name="Souvorov A."/>
            <person name="Sung W."/>
            <person name="Tang Z."/>
            <person name="Tsuchiya D."/>
            <person name="Tu H."/>
            <person name="Vos H."/>
            <person name="Wang M."/>
            <person name="Wolf Y.I."/>
            <person name="Yamagata H."/>
            <person name="Yamada T."/>
            <person name="Ye Y."/>
            <person name="Shaw J.R."/>
            <person name="Andrews J."/>
            <person name="Crease T.J."/>
            <person name="Tang H."/>
            <person name="Lucas S.M."/>
            <person name="Robertson H.M."/>
            <person name="Bork P."/>
            <person name="Koonin E.V."/>
            <person name="Zdobnov E.M."/>
            <person name="Grigoriev I.V."/>
            <person name="Lynch M."/>
            <person name="Boore J.L."/>
        </authorList>
    </citation>
    <scope>NUCLEOTIDE SEQUENCE [LARGE SCALE GENOMIC DNA]</scope>
</reference>
<dbReference type="InterPro" id="IPR007374">
    <property type="entry name" value="ASCH_domain"/>
</dbReference>
<evidence type="ECO:0000256" key="2">
    <source>
        <dbReference type="ARBA" id="ARBA00004300"/>
    </source>
</evidence>
<evidence type="ECO:0000256" key="9">
    <source>
        <dbReference type="ARBA" id="ARBA00022833"/>
    </source>
</evidence>
<evidence type="ECO:0000313" key="23">
    <source>
        <dbReference type="Proteomes" id="UP000000305"/>
    </source>
</evidence>
<evidence type="ECO:0000256" key="20">
    <source>
        <dbReference type="SAM" id="MobiDB-lite"/>
    </source>
</evidence>
<dbReference type="PhylomeDB" id="E9HTU1"/>
<evidence type="ECO:0000256" key="17">
    <source>
        <dbReference type="ARBA" id="ARBA00065803"/>
    </source>
</evidence>
<feature type="domain" description="ASCH" evidence="21">
    <location>
        <begin position="57"/>
        <end position="170"/>
    </location>
</feature>
<evidence type="ECO:0000256" key="7">
    <source>
        <dbReference type="ARBA" id="ARBA00022723"/>
    </source>
</evidence>
<dbReference type="STRING" id="6669.E9HTU1"/>
<evidence type="ECO:0000256" key="10">
    <source>
        <dbReference type="ARBA" id="ARBA00022843"/>
    </source>
</evidence>
<dbReference type="InterPro" id="IPR039128">
    <property type="entry name" value="TRIP4-like"/>
</dbReference>
<keyword evidence="4" id="KW-0963">Cytoplasm</keyword>
<dbReference type="CDD" id="cd06554">
    <property type="entry name" value="ASCH_ASC-1_like"/>
    <property type="match status" value="1"/>
</dbReference>
<evidence type="ECO:0000256" key="1">
    <source>
        <dbReference type="ARBA" id="ARBA00004123"/>
    </source>
</evidence>
<keyword evidence="10" id="KW-0832">Ubl conjugation</keyword>
<evidence type="ECO:0000259" key="21">
    <source>
        <dbReference type="SMART" id="SM01022"/>
    </source>
</evidence>
<proteinExistence type="predicted"/>
<keyword evidence="12" id="KW-0805">Transcription regulation</keyword>
<dbReference type="InterPro" id="IPR015947">
    <property type="entry name" value="PUA-like_sf"/>
</dbReference>
<comment type="subunit">
    <text evidence="17">Interacts with the thyroid hormone receptor/TR (via the ligand-binding domain); this interaction requires the presence of thyroid hormone. Interacts with the androgen receptor/AR; in an androgen, testosterone and dihydrotestosterone-dependent manner. Interacts with ESR1 (estrogen ligand-bound); competes with UFSP2. Interacts with UFSP2; competes with ligand-bound ESR1. Interacts with DDRGK1 and UFL1; the interaction with DDRGK1 is direct. Interacts with NCOA1. Interacts with EP300. Part of the ASC-1 complex, that contains TRIP4, ASCC1, ASCC2 and ASCC3. Identified in the RQT (ribosome quality control trigger) complex, that contains ASCC2, ASCC3 and TRIP4. Interacts with NEK6. Interacts with CSRP1. Interacts with ZCCHC4.</text>
</comment>
<keyword evidence="5" id="KW-1017">Isopeptide bond</keyword>
<keyword evidence="6" id="KW-0597">Phosphoprotein</keyword>
<organism evidence="22 23">
    <name type="scientific">Daphnia pulex</name>
    <name type="common">Water flea</name>
    <dbReference type="NCBI Taxonomy" id="6669"/>
    <lineage>
        <taxon>Eukaryota</taxon>
        <taxon>Metazoa</taxon>
        <taxon>Ecdysozoa</taxon>
        <taxon>Arthropoda</taxon>
        <taxon>Crustacea</taxon>
        <taxon>Branchiopoda</taxon>
        <taxon>Diplostraca</taxon>
        <taxon>Cladocera</taxon>
        <taxon>Anomopoda</taxon>
        <taxon>Daphniidae</taxon>
        <taxon>Daphnia</taxon>
    </lineage>
</organism>
<keyword evidence="13" id="KW-0804">Transcription</keyword>
<keyword evidence="23" id="KW-1185">Reference proteome</keyword>
<evidence type="ECO:0000256" key="6">
    <source>
        <dbReference type="ARBA" id="ARBA00022553"/>
    </source>
</evidence>
<dbReference type="PANTHER" id="PTHR12963">
    <property type="entry name" value="THYROID RECEPTOR INTERACTING PROTEIN RELATED"/>
    <property type="match status" value="1"/>
</dbReference>
<name>E9HTU1_DAPPU</name>
<dbReference type="OrthoDB" id="338816at2759"/>
<keyword evidence="14" id="KW-0206">Cytoskeleton</keyword>
<sequence>MKNTKEKIILVFYSTKYDSAFDENASQVTRATSSKSDEKVRVQDAELQKMSDPGKCLSMHQPYASLLVAGIKKHEGRTWYSSHRGRLWIASTVKEPLPEEIKQLENFYKTLYGKTDLAFPQNYPSGCLLGCVEVVDVLPQEEYRIQHPNGESESPYVFVCENPHELFVKFPNKDQHKIYKLDPAVHQTAKKSLRFVAASTSSSLTNNQSKNKNNIQEADSTYRLLTEH</sequence>
<dbReference type="InParanoid" id="E9HTU1"/>
<dbReference type="HOGENOM" id="CLU_051256_1_0_1"/>
<evidence type="ECO:0000256" key="8">
    <source>
        <dbReference type="ARBA" id="ARBA00022771"/>
    </source>
</evidence>
<evidence type="ECO:0000256" key="12">
    <source>
        <dbReference type="ARBA" id="ARBA00023015"/>
    </source>
</evidence>
<dbReference type="FunFam" id="2.30.130.30:FF:000004">
    <property type="entry name" value="Activating signal cointegrator 1"/>
    <property type="match status" value="1"/>
</dbReference>
<evidence type="ECO:0000256" key="3">
    <source>
        <dbReference type="ARBA" id="ARBA00004514"/>
    </source>
</evidence>
<comment type="subcellular location">
    <subcellularLocation>
        <location evidence="2">Cytoplasm</location>
        <location evidence="2">Cytoskeleton</location>
        <location evidence="2">Microtubule organizing center</location>
        <location evidence="2">Centrosome</location>
    </subcellularLocation>
    <subcellularLocation>
        <location evidence="3">Cytoplasm</location>
        <location evidence="3">Cytosol</location>
    </subcellularLocation>
    <subcellularLocation>
        <location evidence="1">Nucleus</location>
    </subcellularLocation>
</comment>
<dbReference type="EMBL" id="GL732785">
    <property type="protein sequence ID" value="EFX64840.1"/>
    <property type="molecule type" value="Genomic_DNA"/>
</dbReference>
<dbReference type="GO" id="GO:0005634">
    <property type="term" value="C:nucleus"/>
    <property type="evidence" value="ECO:0007669"/>
    <property type="project" value="UniProtKB-SubCell"/>
</dbReference>
<evidence type="ECO:0000256" key="18">
    <source>
        <dbReference type="ARBA" id="ARBA00070627"/>
    </source>
</evidence>
<evidence type="ECO:0000256" key="16">
    <source>
        <dbReference type="ARBA" id="ARBA00055901"/>
    </source>
</evidence>
<keyword evidence="7" id="KW-0479">Metal-binding</keyword>
<evidence type="ECO:0000256" key="15">
    <source>
        <dbReference type="ARBA" id="ARBA00023242"/>
    </source>
</evidence>
<dbReference type="KEGG" id="dpx:DAPPUDRAFT_333785"/>
<dbReference type="Proteomes" id="UP000000305">
    <property type="component" value="Unassembled WGS sequence"/>
</dbReference>
<evidence type="ECO:0000313" key="22">
    <source>
        <dbReference type="EMBL" id="EFX64840.1"/>
    </source>
</evidence>
<keyword evidence="11" id="KW-0007">Acetylation</keyword>
<keyword evidence="9" id="KW-0862">Zinc</keyword>
<evidence type="ECO:0000256" key="13">
    <source>
        <dbReference type="ARBA" id="ARBA00023163"/>
    </source>
</evidence>
<gene>
    <name evidence="22" type="ORF">DAPPUDRAFT_333785</name>
</gene>
<keyword evidence="8" id="KW-0863">Zinc-finger</keyword>
<feature type="region of interest" description="Disordered" evidence="20">
    <location>
        <begin position="203"/>
        <end position="228"/>
    </location>
</feature>
<dbReference type="PANTHER" id="PTHR12963:SF0">
    <property type="entry name" value="EXPRESSED PROTEIN"/>
    <property type="match status" value="1"/>
</dbReference>
<dbReference type="SUPFAM" id="SSF88697">
    <property type="entry name" value="PUA domain-like"/>
    <property type="match status" value="1"/>
</dbReference>
<evidence type="ECO:0000256" key="5">
    <source>
        <dbReference type="ARBA" id="ARBA00022499"/>
    </source>
</evidence>
<feature type="compositionally biased region" description="Polar residues" evidence="20">
    <location>
        <begin position="203"/>
        <end position="219"/>
    </location>
</feature>
<evidence type="ECO:0000256" key="19">
    <source>
        <dbReference type="ARBA" id="ARBA00075052"/>
    </source>
</evidence>
<dbReference type="Gene3D" id="2.30.130.30">
    <property type="entry name" value="Hypothetical protein"/>
    <property type="match status" value="1"/>
</dbReference>
<dbReference type="GO" id="GO:0005813">
    <property type="term" value="C:centrosome"/>
    <property type="evidence" value="ECO:0007669"/>
    <property type="project" value="UniProtKB-SubCell"/>
</dbReference>
<dbReference type="Pfam" id="PF04266">
    <property type="entry name" value="ASCH"/>
    <property type="match status" value="1"/>
</dbReference>
<evidence type="ECO:0000256" key="4">
    <source>
        <dbReference type="ARBA" id="ARBA00022490"/>
    </source>
</evidence>
<dbReference type="GO" id="GO:0005829">
    <property type="term" value="C:cytosol"/>
    <property type="evidence" value="ECO:0007669"/>
    <property type="project" value="UniProtKB-SubCell"/>
</dbReference>
<protein>
    <recommendedName>
        <fullName evidence="18">Activating signal cointegrator 1</fullName>
    </recommendedName>
    <alternativeName>
        <fullName evidence="19">Thyroid receptor-interacting protein 4</fullName>
    </alternativeName>
</protein>
<dbReference type="eggNOG" id="KOG2845">
    <property type="taxonomic scope" value="Eukaryota"/>
</dbReference>
<evidence type="ECO:0000256" key="11">
    <source>
        <dbReference type="ARBA" id="ARBA00022990"/>
    </source>
</evidence>
<accession>E9HTU1</accession>
<dbReference type="GO" id="GO:0008270">
    <property type="term" value="F:zinc ion binding"/>
    <property type="evidence" value="ECO:0007669"/>
    <property type="project" value="UniProtKB-KW"/>
</dbReference>